<accession>A8XKC8</accession>
<dbReference type="GeneID" id="8586659"/>
<dbReference type="PANTHER" id="PTHR34311">
    <property type="entry name" value="PROTEIN CBG21698-RELATED"/>
    <property type="match status" value="1"/>
</dbReference>
<name>A8XKC8_CAEBR</name>
<dbReference type="InParanoid" id="A8XKC8"/>
<dbReference type="eggNOG" id="ENOG502T9RS">
    <property type="taxonomic scope" value="Eukaryota"/>
</dbReference>
<dbReference type="PANTHER" id="PTHR34311:SF6">
    <property type="entry name" value="NEMATODE SPECIFIC PEPTIDE FAMILY"/>
    <property type="match status" value="1"/>
</dbReference>
<reference evidence="1 2" key="2">
    <citation type="journal article" date="2011" name="PLoS Genet.">
        <title>Caenorhabditis briggsae recombinant inbred line genotypes reveal inter-strain incompatibility and the evolution of recombination.</title>
        <authorList>
            <person name="Ross J.A."/>
            <person name="Koboldt D.C."/>
            <person name="Staisch J.E."/>
            <person name="Chamberlin H.M."/>
            <person name="Gupta B.P."/>
            <person name="Miller R.D."/>
            <person name="Baird S.E."/>
            <person name="Haag E.S."/>
        </authorList>
    </citation>
    <scope>NUCLEOTIDE SEQUENCE [LARGE SCALE GENOMIC DNA]</scope>
    <source>
        <strain evidence="1 2">AF16</strain>
    </source>
</reference>
<dbReference type="WormBase" id="CBG14644">
    <property type="protein sequence ID" value="CBP37992"/>
    <property type="gene ID" value="WBGene00035072"/>
</dbReference>
<dbReference type="AlphaFoldDB" id="A8XKC8"/>
<organism evidence="1 2">
    <name type="scientific">Caenorhabditis briggsae</name>
    <dbReference type="NCBI Taxonomy" id="6238"/>
    <lineage>
        <taxon>Eukaryota</taxon>
        <taxon>Metazoa</taxon>
        <taxon>Ecdysozoa</taxon>
        <taxon>Nematoda</taxon>
        <taxon>Chromadorea</taxon>
        <taxon>Rhabditida</taxon>
        <taxon>Rhabditina</taxon>
        <taxon>Rhabditomorpha</taxon>
        <taxon>Rhabditoidea</taxon>
        <taxon>Rhabditidae</taxon>
        <taxon>Peloderinae</taxon>
        <taxon>Caenorhabditis</taxon>
    </lineage>
</organism>
<sequence>MFRTQKISCTQRIPRSADIQKKSLIPGVVAAQDPRLTACNGGNSLNTCQSQFNTKMGFDQSLGVTKYQDLRSAIEKSFADYQALGLLNICEAYKEYQQCYTDGQFFACAQNPFGLLTATNNGGVQFTQDQANGYVKIWNQLDFVCGAGFSIFANAEDCGSAVFNNQTAAMRQCDNDFNVKAAADPNEACAYVEIAANCYFQLFWNACKKPEVAYWGCNYERTGTNLLYPQCSQIFCTYMWRDQSLSLLVLIIGFSGVLSGGLDCDSTVYMECQADLNKALSIADPQPWLRHTTRTKEKLESAKFATYLSNEGCMSQTWKGDSGQTLRQCRLDYEVTSDVDATQACTLANKYLICFETQFKNNCGDKSNDSQFWACEYSRVNIFTRFPQCAARCVC</sequence>
<gene>
    <name evidence="1 3" type="ORF">CBG14644</name>
    <name evidence="1" type="ORF">CBG_14644</name>
</gene>
<dbReference type="STRING" id="6238.A8XKC8"/>
<dbReference type="FunCoup" id="A8XKC8">
    <property type="interactions" value="746"/>
</dbReference>
<dbReference type="RefSeq" id="XP_002644663.1">
    <property type="nucleotide sequence ID" value="XM_002644617.1"/>
</dbReference>
<evidence type="ECO:0000313" key="2">
    <source>
        <dbReference type="Proteomes" id="UP000008549"/>
    </source>
</evidence>
<dbReference type="KEGG" id="cbr:CBG_14644"/>
<dbReference type="HOGENOM" id="CLU_698750_0_0_1"/>
<dbReference type="Proteomes" id="UP000008549">
    <property type="component" value="Unassembled WGS sequence"/>
</dbReference>
<reference evidence="1 2" key="1">
    <citation type="journal article" date="2003" name="PLoS Biol.">
        <title>The genome sequence of Caenorhabditis briggsae: a platform for comparative genomics.</title>
        <authorList>
            <person name="Stein L.D."/>
            <person name="Bao Z."/>
            <person name="Blasiar D."/>
            <person name="Blumenthal T."/>
            <person name="Brent M.R."/>
            <person name="Chen N."/>
            <person name="Chinwalla A."/>
            <person name="Clarke L."/>
            <person name="Clee C."/>
            <person name="Coghlan A."/>
            <person name="Coulson A."/>
            <person name="D'Eustachio P."/>
            <person name="Fitch D.H."/>
            <person name="Fulton L.A."/>
            <person name="Fulton R.E."/>
            <person name="Griffiths-Jones S."/>
            <person name="Harris T.W."/>
            <person name="Hillier L.W."/>
            <person name="Kamath R."/>
            <person name="Kuwabara P.E."/>
            <person name="Mardis E.R."/>
            <person name="Marra M.A."/>
            <person name="Miner T.L."/>
            <person name="Minx P."/>
            <person name="Mullikin J.C."/>
            <person name="Plumb R.W."/>
            <person name="Rogers J."/>
            <person name="Schein J.E."/>
            <person name="Sohrmann M."/>
            <person name="Spieth J."/>
            <person name="Stajich J.E."/>
            <person name="Wei C."/>
            <person name="Willey D."/>
            <person name="Wilson R.K."/>
            <person name="Durbin R."/>
            <person name="Waterston R.H."/>
        </authorList>
    </citation>
    <scope>NUCLEOTIDE SEQUENCE [LARGE SCALE GENOMIC DNA]</scope>
    <source>
        <strain evidence="1 2">AF16</strain>
    </source>
</reference>
<dbReference type="CTD" id="8586659"/>
<keyword evidence="2" id="KW-1185">Reference proteome</keyword>
<dbReference type="EMBL" id="HE600983">
    <property type="protein sequence ID" value="CAP33102.1"/>
    <property type="molecule type" value="Genomic_DNA"/>
</dbReference>
<proteinExistence type="predicted"/>
<evidence type="ECO:0000313" key="1">
    <source>
        <dbReference type="EMBL" id="CAP33102.1"/>
    </source>
</evidence>
<evidence type="ECO:0000313" key="3">
    <source>
        <dbReference type="WormBase" id="CBG14644"/>
    </source>
</evidence>
<protein>
    <submittedName>
        <fullName evidence="1">Protein CBG14644</fullName>
    </submittedName>
</protein>